<sequence>MFHGYRSDTYYFTEFSREIKKTCGLDEIDHAIFRPNIIVSEFPCPNEKDIKKVIINGNVFRVTEMTERCEAISILHRKLLSVSDSQILETLDELNEFDGAIFGIYVRADSDFFISINDIIEIQTN</sequence>
<dbReference type="InterPro" id="IPR011037">
    <property type="entry name" value="Pyrv_Knase-like_insert_dom_sf"/>
</dbReference>
<dbReference type="Pfam" id="PF03473">
    <property type="entry name" value="MOSC"/>
    <property type="match status" value="1"/>
</dbReference>
<organism evidence="2 3">
    <name type="scientific">Serratia marcescens</name>
    <dbReference type="NCBI Taxonomy" id="615"/>
    <lineage>
        <taxon>Bacteria</taxon>
        <taxon>Pseudomonadati</taxon>
        <taxon>Pseudomonadota</taxon>
        <taxon>Gammaproteobacteria</taxon>
        <taxon>Enterobacterales</taxon>
        <taxon>Yersiniaceae</taxon>
        <taxon>Serratia</taxon>
    </lineage>
</organism>
<keyword evidence="3" id="KW-1185">Reference proteome</keyword>
<protein>
    <recommendedName>
        <fullName evidence="1">MOSC domain-containing protein</fullName>
    </recommendedName>
</protein>
<evidence type="ECO:0000259" key="1">
    <source>
        <dbReference type="PROSITE" id="PS51340"/>
    </source>
</evidence>
<dbReference type="PROSITE" id="PS51340">
    <property type="entry name" value="MOSC"/>
    <property type="match status" value="1"/>
</dbReference>
<evidence type="ECO:0000313" key="3">
    <source>
        <dbReference type="Proteomes" id="UP000247823"/>
    </source>
</evidence>
<dbReference type="EMBL" id="QJQB01000114">
    <property type="protein sequence ID" value="PYA72404.1"/>
    <property type="molecule type" value="Genomic_DNA"/>
</dbReference>
<gene>
    <name evidence="2" type="ORF">DMW51_05470</name>
</gene>
<name>A0ABX5NGV2_SERMA</name>
<accession>A0ABX5NGV2</accession>
<dbReference type="SUPFAM" id="SSF50800">
    <property type="entry name" value="PK beta-barrel domain-like"/>
    <property type="match status" value="1"/>
</dbReference>
<comment type="caution">
    <text evidence="2">The sequence shown here is derived from an EMBL/GenBank/DDBJ whole genome shotgun (WGS) entry which is preliminary data.</text>
</comment>
<proteinExistence type="predicted"/>
<dbReference type="InterPro" id="IPR005302">
    <property type="entry name" value="MoCF_Sase_C"/>
</dbReference>
<evidence type="ECO:0000313" key="2">
    <source>
        <dbReference type="EMBL" id="PYA72404.1"/>
    </source>
</evidence>
<dbReference type="Proteomes" id="UP000247823">
    <property type="component" value="Unassembled WGS sequence"/>
</dbReference>
<dbReference type="RefSeq" id="WP_110593615.1">
    <property type="nucleotide sequence ID" value="NZ_JAOWIM010000009.1"/>
</dbReference>
<reference evidence="2 3" key="2">
    <citation type="submission" date="2018-06" db="EMBL/GenBank/DDBJ databases">
        <title>Serratia marcescens genome sequencing and assembly.</title>
        <authorList>
            <person name="Martins R.C.R."/>
            <person name="Perdigao-Neto L.V."/>
            <person name="Costa S.F."/>
            <person name="Levin A.S.S."/>
        </authorList>
    </citation>
    <scope>NUCLEOTIDE SEQUENCE [LARGE SCALE GENOMIC DNA]</scope>
    <source>
        <strain evidence="2 3">1283</strain>
    </source>
</reference>
<feature type="domain" description="MOSC" evidence="1">
    <location>
        <begin position="1"/>
        <end position="123"/>
    </location>
</feature>
<reference evidence="3" key="1">
    <citation type="submission" date="2018-06" db="EMBL/GenBank/DDBJ databases">
        <title>Serratia marcescens genome sequencing and assembly.</title>
        <authorList>
            <person name="Martins R.C."/>
            <person name="Perdigao-Neto L.V."/>
            <person name="Costa S.F."/>
            <person name="Levin A.S.S."/>
        </authorList>
    </citation>
    <scope>NUCLEOTIDE SEQUENCE [LARGE SCALE GENOMIC DNA]</scope>
    <source>
        <strain evidence="3">1283</strain>
    </source>
</reference>